<evidence type="ECO:0000256" key="1">
    <source>
        <dbReference type="ARBA" id="ARBA00004141"/>
    </source>
</evidence>
<evidence type="ECO:0008006" key="10">
    <source>
        <dbReference type="Google" id="ProtNLM"/>
    </source>
</evidence>
<dbReference type="Proteomes" id="UP000324241">
    <property type="component" value="Unassembled WGS sequence"/>
</dbReference>
<keyword evidence="3 7" id="KW-0812">Transmembrane</keyword>
<dbReference type="Pfam" id="PF01544">
    <property type="entry name" value="CorA"/>
    <property type="match status" value="1"/>
</dbReference>
<dbReference type="CDD" id="cd12829">
    <property type="entry name" value="Alr1p-like"/>
    <property type="match status" value="1"/>
</dbReference>
<evidence type="ECO:0000256" key="4">
    <source>
        <dbReference type="ARBA" id="ARBA00022989"/>
    </source>
</evidence>
<accession>A0A5M9N1G2</accession>
<evidence type="ECO:0000256" key="7">
    <source>
        <dbReference type="SAM" id="Phobius"/>
    </source>
</evidence>
<dbReference type="PANTHER" id="PTHR21535">
    <property type="entry name" value="MAGNESIUM AND COBALT TRANSPORT PROTEIN/MITOCHONDRIAL IMPORT INNER MEMBRANE TRANSLOCASE SUBUNIT TIM8"/>
    <property type="match status" value="1"/>
</dbReference>
<sequence length="429" mass="48095">MNLPQPYKAMGSPHRQADDSGGIDGIETRKRRHSYEVNHIVLQQRINGNQMYPIEMKSPRYTFFTSQTQEAHVFSTWEDILNSKVLSHLTVSIKVPGAPVWWLDIRDATQRDVAVVSQALSIHPLTAEDIATRETREKVEVFRNYYLISFQTLVSFVNDDSESVDAGTGQGQGCIRSSTASSIPYSAEFYILVFNGGTVTFSPSGCGHMARVQDRIRRLHDPSILSSDWICYALIDDIVDSFEPHRQAAEYESEAIEDQVFIARVDDVKSLIPRVDKLRKKITHLTRCLSGKVDVLNGFVKRCQAKDKSPVFPDGEFILYLGDVQDHLVTTLQSLMHFDEIVSRSQSNCLAQLSANNLRLSLNINSVLSKVTVLATIFVPMHMMTGLFGMNVNVPGQEVDGLGWFFGIIGGMLSFMVIACSVAYKYKLL</sequence>
<dbReference type="OrthoDB" id="29879at2759"/>
<evidence type="ECO:0000256" key="3">
    <source>
        <dbReference type="ARBA" id="ARBA00022692"/>
    </source>
</evidence>
<dbReference type="SUPFAM" id="SSF143865">
    <property type="entry name" value="CorA soluble domain-like"/>
    <property type="match status" value="1"/>
</dbReference>
<dbReference type="InterPro" id="IPR044089">
    <property type="entry name" value="Alr1-like"/>
</dbReference>
<name>A0A5M9N1G2_9EURO</name>
<dbReference type="VEuPathDB" id="FungiDB:EYZ11_006341"/>
<dbReference type="RefSeq" id="XP_033430831.1">
    <property type="nucleotide sequence ID" value="XM_033565074.1"/>
</dbReference>
<feature type="transmembrane region" description="Helical" evidence="7">
    <location>
        <begin position="402"/>
        <end position="424"/>
    </location>
</feature>
<gene>
    <name evidence="8" type="ORF">ATNIH1004_000353</name>
</gene>
<dbReference type="InterPro" id="IPR045863">
    <property type="entry name" value="CorA_TM1_TM2"/>
</dbReference>
<evidence type="ECO:0000313" key="8">
    <source>
        <dbReference type="EMBL" id="KAA8651470.1"/>
    </source>
</evidence>
<evidence type="ECO:0000256" key="2">
    <source>
        <dbReference type="ARBA" id="ARBA00009765"/>
    </source>
</evidence>
<keyword evidence="4 7" id="KW-1133">Transmembrane helix</keyword>
<dbReference type="GO" id="GO:0010961">
    <property type="term" value="P:intracellular magnesium ion homeostasis"/>
    <property type="evidence" value="ECO:0007669"/>
    <property type="project" value="TreeGrafter"/>
</dbReference>
<protein>
    <recommendedName>
        <fullName evidence="10">CorA metal ion transporter</fullName>
    </recommendedName>
</protein>
<dbReference type="InterPro" id="IPR002523">
    <property type="entry name" value="MgTranspt_CorA/ZnTranspt_ZntB"/>
</dbReference>
<proteinExistence type="inferred from homology"/>
<comment type="subcellular location">
    <subcellularLocation>
        <location evidence="1">Membrane</location>
        <topology evidence="1">Multi-pass membrane protein</topology>
    </subcellularLocation>
</comment>
<comment type="similarity">
    <text evidence="2">Belongs to the CorA metal ion transporter (MIT) (TC 1.A.35) family.</text>
</comment>
<keyword evidence="5 7" id="KW-0472">Membrane</keyword>
<dbReference type="EMBL" id="QUQM01000002">
    <property type="protein sequence ID" value="KAA8651470.1"/>
    <property type="molecule type" value="Genomic_DNA"/>
</dbReference>
<dbReference type="GeneID" id="54323055"/>
<dbReference type="SUPFAM" id="SSF144083">
    <property type="entry name" value="Magnesium transport protein CorA, transmembrane region"/>
    <property type="match status" value="1"/>
</dbReference>
<dbReference type="Gene3D" id="1.20.58.340">
    <property type="entry name" value="Magnesium transport protein CorA, transmembrane region"/>
    <property type="match status" value="2"/>
</dbReference>
<comment type="caution">
    <text evidence="8">The sequence shown here is derived from an EMBL/GenBank/DDBJ whole genome shotgun (WGS) entry which is preliminary data.</text>
</comment>
<dbReference type="AlphaFoldDB" id="A0A5M9N1G2"/>
<dbReference type="InterPro" id="IPR045861">
    <property type="entry name" value="CorA_cytoplasmic_dom"/>
</dbReference>
<feature type="region of interest" description="Disordered" evidence="6">
    <location>
        <begin position="1"/>
        <end position="29"/>
    </location>
</feature>
<organism evidence="8 9">
    <name type="scientific">Aspergillus tanneri</name>
    <dbReference type="NCBI Taxonomy" id="1220188"/>
    <lineage>
        <taxon>Eukaryota</taxon>
        <taxon>Fungi</taxon>
        <taxon>Dikarya</taxon>
        <taxon>Ascomycota</taxon>
        <taxon>Pezizomycotina</taxon>
        <taxon>Eurotiomycetes</taxon>
        <taxon>Eurotiomycetidae</taxon>
        <taxon>Eurotiales</taxon>
        <taxon>Aspergillaceae</taxon>
        <taxon>Aspergillus</taxon>
        <taxon>Aspergillus subgen. Circumdati</taxon>
    </lineage>
</organism>
<dbReference type="GO" id="GO:0015095">
    <property type="term" value="F:magnesium ion transmembrane transporter activity"/>
    <property type="evidence" value="ECO:0007669"/>
    <property type="project" value="InterPro"/>
</dbReference>
<evidence type="ECO:0000256" key="6">
    <source>
        <dbReference type="SAM" id="MobiDB-lite"/>
    </source>
</evidence>
<evidence type="ECO:0000313" key="9">
    <source>
        <dbReference type="Proteomes" id="UP000324241"/>
    </source>
</evidence>
<dbReference type="PANTHER" id="PTHR21535:SF55">
    <property type="entry name" value="MAGNESIUM TRANSPORTER ALR1-RELATED"/>
    <property type="match status" value="1"/>
</dbReference>
<reference evidence="8 9" key="1">
    <citation type="submission" date="2019-08" db="EMBL/GenBank/DDBJ databases">
        <title>The genome sequence of a newly discovered highly antifungal drug resistant Aspergillus species, Aspergillus tanneri NIH 1004.</title>
        <authorList>
            <person name="Mounaud S."/>
            <person name="Singh I."/>
            <person name="Joardar V."/>
            <person name="Pakala S."/>
            <person name="Pakala S."/>
            <person name="Venepally P."/>
            <person name="Chung J.K."/>
            <person name="Losada L."/>
            <person name="Nierman W.C."/>
        </authorList>
    </citation>
    <scope>NUCLEOTIDE SEQUENCE [LARGE SCALE GENOMIC DNA]</scope>
    <source>
        <strain evidence="8 9">NIH1004</strain>
    </source>
</reference>
<dbReference type="Gene3D" id="3.30.460.20">
    <property type="entry name" value="CorA soluble domain-like"/>
    <property type="match status" value="1"/>
</dbReference>
<evidence type="ECO:0000256" key="5">
    <source>
        <dbReference type="ARBA" id="ARBA00023136"/>
    </source>
</evidence>
<feature type="transmembrane region" description="Helical" evidence="7">
    <location>
        <begin position="367"/>
        <end position="390"/>
    </location>
</feature>
<dbReference type="GO" id="GO:0005886">
    <property type="term" value="C:plasma membrane"/>
    <property type="evidence" value="ECO:0007669"/>
    <property type="project" value="TreeGrafter"/>
</dbReference>